<name>A0A158EPC3_9BURK</name>
<protein>
    <submittedName>
        <fullName evidence="2">Group 1 glycosyl transferase</fullName>
    </submittedName>
</protein>
<dbReference type="Pfam" id="PF13692">
    <property type="entry name" value="Glyco_trans_1_4"/>
    <property type="match status" value="1"/>
</dbReference>
<keyword evidence="2" id="KW-0808">Transferase</keyword>
<dbReference type="PANTHER" id="PTHR45947:SF13">
    <property type="entry name" value="TRANSFERASE"/>
    <property type="match status" value="1"/>
</dbReference>
<dbReference type="OrthoDB" id="267270at2"/>
<reference evidence="2" key="1">
    <citation type="submission" date="2016-01" db="EMBL/GenBank/DDBJ databases">
        <authorList>
            <person name="Peeters C."/>
        </authorList>
    </citation>
    <scope>NUCLEOTIDE SEQUENCE [LARGE SCALE GENOMIC DNA]</scope>
    <source>
        <strain evidence="2">LMG 29317</strain>
    </source>
</reference>
<dbReference type="InterPro" id="IPR050194">
    <property type="entry name" value="Glycosyltransferase_grp1"/>
</dbReference>
<comment type="caution">
    <text evidence="2">The sequence shown here is derived from an EMBL/GenBank/DDBJ whole genome shotgun (WGS) entry which is preliminary data.</text>
</comment>
<dbReference type="Gene3D" id="3.40.50.2000">
    <property type="entry name" value="Glycogen Phosphorylase B"/>
    <property type="match status" value="2"/>
</dbReference>
<gene>
    <name evidence="2" type="ORF">AWB74_00008</name>
</gene>
<dbReference type="RefSeq" id="WP_160110220.1">
    <property type="nucleotide sequence ID" value="NZ_FCOM02000001.1"/>
</dbReference>
<dbReference type="CDD" id="cd03823">
    <property type="entry name" value="GT4_ExpE7-like"/>
    <property type="match status" value="1"/>
</dbReference>
<dbReference type="GO" id="GO:0016757">
    <property type="term" value="F:glycosyltransferase activity"/>
    <property type="evidence" value="ECO:0007669"/>
    <property type="project" value="UniProtKB-ARBA"/>
</dbReference>
<feature type="domain" description="Glycosyltransferase subfamily 4-like N-terminal" evidence="1">
    <location>
        <begin position="16"/>
        <end position="203"/>
    </location>
</feature>
<dbReference type="Pfam" id="PF13579">
    <property type="entry name" value="Glyco_trans_4_4"/>
    <property type="match status" value="1"/>
</dbReference>
<evidence type="ECO:0000313" key="3">
    <source>
        <dbReference type="Proteomes" id="UP000055019"/>
    </source>
</evidence>
<keyword evidence="3" id="KW-1185">Reference proteome</keyword>
<dbReference type="Proteomes" id="UP000055019">
    <property type="component" value="Unassembled WGS sequence"/>
</dbReference>
<accession>A0A158EPC3</accession>
<dbReference type="SUPFAM" id="SSF53756">
    <property type="entry name" value="UDP-Glycosyltransferase/glycogen phosphorylase"/>
    <property type="match status" value="1"/>
</dbReference>
<proteinExistence type="predicted"/>
<dbReference type="EMBL" id="FCOM02000001">
    <property type="protein sequence ID" value="SAL09432.1"/>
    <property type="molecule type" value="Genomic_DNA"/>
</dbReference>
<organism evidence="2 3">
    <name type="scientific">Caballeronia arvi</name>
    <dbReference type="NCBI Taxonomy" id="1777135"/>
    <lineage>
        <taxon>Bacteria</taxon>
        <taxon>Pseudomonadati</taxon>
        <taxon>Pseudomonadota</taxon>
        <taxon>Betaproteobacteria</taxon>
        <taxon>Burkholderiales</taxon>
        <taxon>Burkholderiaceae</taxon>
        <taxon>Caballeronia</taxon>
    </lineage>
</organism>
<sequence length="405" mass="45064">MKIAFVSGLYPPAIMGGAEIVLQTIVEGVREEGHEVVVLTTKEGGDHVREVVNGVRVIRVPIQNIYWHGLRDRPGPLKRAVWHSVDSLNVRMVSIAKDILMQERPDTINVHKIDGWSAGILGVGQSLGIPTVQVLHSWDFMCPNANMFRKGRMCASRCLSCRILRIPHRSISNNADAVVGISQFMLDQHVSEGYFERTKHRVVIHNARDLPSAKNVPPRSPTRGLPKKTILAFVGTINQGKGIELLMNEFLSIGNPDAELWIAGKGQSQYEATLKSRYASPQIKFLGYVEQAELFPHIDVLIVPTLFHENFATVVLEAFAFGVPVVGSRRGGTPEMIRDGVNGKLFEPNNEGELATILSDLLQNRDELESLGREAKASADEYSDVRRWVNEYIRLNQDLAAIHES</sequence>
<dbReference type="AlphaFoldDB" id="A0A158EPC3"/>
<dbReference type="PANTHER" id="PTHR45947">
    <property type="entry name" value="SULFOQUINOVOSYL TRANSFERASE SQD2"/>
    <property type="match status" value="1"/>
</dbReference>
<evidence type="ECO:0000259" key="1">
    <source>
        <dbReference type="Pfam" id="PF13579"/>
    </source>
</evidence>
<evidence type="ECO:0000313" key="2">
    <source>
        <dbReference type="EMBL" id="SAL09432.1"/>
    </source>
</evidence>
<dbReference type="InterPro" id="IPR028098">
    <property type="entry name" value="Glyco_trans_4-like_N"/>
</dbReference>